<accession>A0A854D6E3</accession>
<reference evidence="2 3" key="1">
    <citation type="submission" date="2016-12" db="EMBL/GenBank/DDBJ databases">
        <title>Genomic comparison of strains in the 'Actinomyces naeslundii' group.</title>
        <authorList>
            <person name="Mughal S.R."/>
            <person name="Do T."/>
            <person name="Gilbert S.C."/>
            <person name="Witherden E.A."/>
            <person name="Didelot X."/>
            <person name="Beighton D."/>
        </authorList>
    </citation>
    <scope>NUCLEOTIDE SEQUENCE [LARGE SCALE GENOMIC DNA]</scope>
    <source>
        <strain evidence="2 3">NCTC 10301</strain>
    </source>
</reference>
<evidence type="ECO:0000313" key="2">
    <source>
        <dbReference type="EMBL" id="OMG35005.1"/>
    </source>
</evidence>
<evidence type="ECO:0000259" key="1">
    <source>
        <dbReference type="Pfam" id="PF00582"/>
    </source>
</evidence>
<sequence length="286" mass="30627">MRILTAFTNSLGGRDSYHLGVSLAEAFSCPLDLVTVVKGGEGRYVLDVTDHAFQDVVATQVDEWMSEIMEEHRPRVPVSKYLRYSLSFPEGIIASAEELKADLLVAGGGRHGVLGRVSLGSVGQTLLNSSTVPVALSPRGMRHAPLDSLSRITVMLGESGRWRGVLSKARTFADRAGVPLRLVTVATGDSQDTAEIEKRTEALLAEVRLDLNGLDDQRVQIVHAHSMSAAVLAMEWSRNELAFLGSARLAQSGRLFLGPDANKILRVLPVPLVAVPADPADVGGGT</sequence>
<dbReference type="RefSeq" id="WP_076070223.1">
    <property type="nucleotide sequence ID" value="NZ_CAJPQD010000018.1"/>
</dbReference>
<evidence type="ECO:0000313" key="3">
    <source>
        <dbReference type="Proteomes" id="UP000187035"/>
    </source>
</evidence>
<comment type="caution">
    <text evidence="2">The sequence shown here is derived from an EMBL/GenBank/DDBJ whole genome shotgun (WGS) entry which is preliminary data.</text>
</comment>
<dbReference type="CDD" id="cd00293">
    <property type="entry name" value="USP-like"/>
    <property type="match status" value="1"/>
</dbReference>
<dbReference type="EMBL" id="MSRR01000018">
    <property type="protein sequence ID" value="OMG35005.1"/>
    <property type="molecule type" value="Genomic_DNA"/>
</dbReference>
<dbReference type="Proteomes" id="UP000187035">
    <property type="component" value="Unassembled WGS sequence"/>
</dbReference>
<dbReference type="InterPro" id="IPR006016">
    <property type="entry name" value="UspA"/>
</dbReference>
<dbReference type="SUPFAM" id="SSF52402">
    <property type="entry name" value="Adenine nucleotide alpha hydrolases-like"/>
    <property type="match status" value="2"/>
</dbReference>
<proteinExistence type="predicted"/>
<name>A0A854D6E3_ACTNA</name>
<dbReference type="GeneID" id="64254884"/>
<feature type="domain" description="UspA" evidence="1">
    <location>
        <begin position="2"/>
        <end position="136"/>
    </location>
</feature>
<organism evidence="2 3">
    <name type="scientific">Actinomyces naeslundii</name>
    <dbReference type="NCBI Taxonomy" id="1655"/>
    <lineage>
        <taxon>Bacteria</taxon>
        <taxon>Bacillati</taxon>
        <taxon>Actinomycetota</taxon>
        <taxon>Actinomycetes</taxon>
        <taxon>Actinomycetales</taxon>
        <taxon>Actinomycetaceae</taxon>
        <taxon>Actinomyces</taxon>
    </lineage>
</organism>
<dbReference type="Pfam" id="PF00582">
    <property type="entry name" value="Usp"/>
    <property type="match status" value="1"/>
</dbReference>
<gene>
    <name evidence="2" type="ORF">BKH33_08970</name>
</gene>
<dbReference type="Gene3D" id="3.40.50.12370">
    <property type="match status" value="1"/>
</dbReference>
<protein>
    <submittedName>
        <fullName evidence="2">Universal stress protein</fullName>
    </submittedName>
</protein>
<dbReference type="AlphaFoldDB" id="A0A854D6E3"/>